<dbReference type="Gene3D" id="2.30.38.10">
    <property type="entry name" value="Luciferase, Domain 3"/>
    <property type="match status" value="1"/>
</dbReference>
<dbReference type="SUPFAM" id="SSF52777">
    <property type="entry name" value="CoA-dependent acyltransferases"/>
    <property type="match status" value="1"/>
</dbReference>
<accession>A0A4R2JI52</accession>
<dbReference type="GO" id="GO:0044550">
    <property type="term" value="P:secondary metabolite biosynthetic process"/>
    <property type="evidence" value="ECO:0007669"/>
    <property type="project" value="TreeGrafter"/>
</dbReference>
<dbReference type="InterPro" id="IPR020845">
    <property type="entry name" value="AMP-binding_CS"/>
</dbReference>
<dbReference type="CDD" id="cd05930">
    <property type="entry name" value="A_NRPS"/>
    <property type="match status" value="1"/>
</dbReference>
<dbReference type="Gene3D" id="3.30.300.30">
    <property type="match status" value="1"/>
</dbReference>
<dbReference type="EMBL" id="SLWS01000007">
    <property type="protein sequence ID" value="TCO56099.1"/>
    <property type="molecule type" value="Genomic_DNA"/>
</dbReference>
<dbReference type="Gene3D" id="3.40.50.980">
    <property type="match status" value="2"/>
</dbReference>
<keyword evidence="3" id="KW-0597">Phosphoprotein</keyword>
<dbReference type="Gene3D" id="3.30.559.30">
    <property type="entry name" value="Nonribosomal peptide synthetase, condensation domain"/>
    <property type="match status" value="2"/>
</dbReference>
<keyword evidence="7" id="KW-1185">Reference proteome</keyword>
<name>A0A4R2JI52_9PSEU</name>
<feature type="domain" description="AMP-binding enzyme C-terminal" evidence="5">
    <location>
        <begin position="716"/>
        <end position="784"/>
    </location>
</feature>
<dbReference type="Pfam" id="PF00501">
    <property type="entry name" value="AMP-binding"/>
    <property type="match status" value="1"/>
</dbReference>
<dbReference type="InterPro" id="IPR000873">
    <property type="entry name" value="AMP-dep_synth/lig_dom"/>
</dbReference>
<dbReference type="InterPro" id="IPR025110">
    <property type="entry name" value="AMP-bd_C"/>
</dbReference>
<dbReference type="Proteomes" id="UP000295680">
    <property type="component" value="Unassembled WGS sequence"/>
</dbReference>
<dbReference type="OrthoDB" id="2472181at2"/>
<dbReference type="SUPFAM" id="SSF56801">
    <property type="entry name" value="Acetyl-CoA synthetase-like"/>
    <property type="match status" value="1"/>
</dbReference>
<evidence type="ECO:0000256" key="2">
    <source>
        <dbReference type="ARBA" id="ARBA00022450"/>
    </source>
</evidence>
<dbReference type="NCBIfam" id="TIGR01733">
    <property type="entry name" value="AA-adenyl-dom"/>
    <property type="match status" value="1"/>
</dbReference>
<reference evidence="6 7" key="1">
    <citation type="submission" date="2019-03" db="EMBL/GenBank/DDBJ databases">
        <title>Genomic Encyclopedia of Type Strains, Phase IV (KMG-IV): sequencing the most valuable type-strain genomes for metagenomic binning, comparative biology and taxonomic classification.</title>
        <authorList>
            <person name="Goeker M."/>
        </authorList>
    </citation>
    <scope>NUCLEOTIDE SEQUENCE [LARGE SCALE GENOMIC DNA]</scope>
    <source>
        <strain evidence="6 7">DSM 45934</strain>
    </source>
</reference>
<dbReference type="FunFam" id="3.40.50.980:FF:000001">
    <property type="entry name" value="Non-ribosomal peptide synthetase"/>
    <property type="match status" value="1"/>
</dbReference>
<gene>
    <name evidence="6" type="ORF">EV192_107524</name>
</gene>
<evidence type="ECO:0000259" key="4">
    <source>
        <dbReference type="Pfam" id="PF00501"/>
    </source>
</evidence>
<dbReference type="RefSeq" id="WP_132122416.1">
    <property type="nucleotide sequence ID" value="NZ_SLWS01000007.1"/>
</dbReference>
<dbReference type="GO" id="GO:0043041">
    <property type="term" value="P:amino acid activation for nonribosomal peptide biosynthetic process"/>
    <property type="evidence" value="ECO:0007669"/>
    <property type="project" value="TreeGrafter"/>
</dbReference>
<dbReference type="PANTHER" id="PTHR45527">
    <property type="entry name" value="NONRIBOSOMAL PEPTIDE SYNTHETASE"/>
    <property type="match status" value="1"/>
</dbReference>
<evidence type="ECO:0000256" key="1">
    <source>
        <dbReference type="ARBA" id="ARBA00001957"/>
    </source>
</evidence>
<protein>
    <submittedName>
        <fullName evidence="6">Amino acid adenylation domain-containing protein</fullName>
    </submittedName>
</protein>
<dbReference type="InterPro" id="IPR010071">
    <property type="entry name" value="AA_adenyl_dom"/>
</dbReference>
<comment type="cofactor">
    <cofactor evidence="1">
        <name>pantetheine 4'-phosphate</name>
        <dbReference type="ChEBI" id="CHEBI:47942"/>
    </cofactor>
</comment>
<organism evidence="6 7">
    <name type="scientific">Actinocrispum wychmicini</name>
    <dbReference type="NCBI Taxonomy" id="1213861"/>
    <lineage>
        <taxon>Bacteria</taxon>
        <taxon>Bacillati</taxon>
        <taxon>Actinomycetota</taxon>
        <taxon>Actinomycetes</taxon>
        <taxon>Pseudonocardiales</taxon>
        <taxon>Pseudonocardiaceae</taxon>
        <taxon>Actinocrispum</taxon>
    </lineage>
</organism>
<evidence type="ECO:0000256" key="3">
    <source>
        <dbReference type="ARBA" id="ARBA00022553"/>
    </source>
</evidence>
<dbReference type="InterPro" id="IPR045851">
    <property type="entry name" value="AMP-bd_C_sf"/>
</dbReference>
<dbReference type="PANTHER" id="PTHR45527:SF1">
    <property type="entry name" value="FATTY ACID SYNTHASE"/>
    <property type="match status" value="1"/>
</dbReference>
<dbReference type="GO" id="GO:0005737">
    <property type="term" value="C:cytoplasm"/>
    <property type="evidence" value="ECO:0007669"/>
    <property type="project" value="TreeGrafter"/>
</dbReference>
<dbReference type="AlphaFoldDB" id="A0A4R2JI52"/>
<dbReference type="PROSITE" id="PS00455">
    <property type="entry name" value="AMP_BINDING"/>
    <property type="match status" value="1"/>
</dbReference>
<evidence type="ECO:0000259" key="5">
    <source>
        <dbReference type="Pfam" id="PF13193"/>
    </source>
</evidence>
<evidence type="ECO:0000313" key="6">
    <source>
        <dbReference type="EMBL" id="TCO56099.1"/>
    </source>
</evidence>
<keyword evidence="2" id="KW-0596">Phosphopantetheine</keyword>
<evidence type="ECO:0000313" key="7">
    <source>
        <dbReference type="Proteomes" id="UP000295680"/>
    </source>
</evidence>
<feature type="domain" description="AMP-dependent synthetase/ligase" evidence="4">
    <location>
        <begin position="321"/>
        <end position="657"/>
    </location>
</feature>
<dbReference type="FunFam" id="2.30.38.10:FF:000001">
    <property type="entry name" value="Non-ribosomal peptide synthetase PvdI"/>
    <property type="match status" value="1"/>
</dbReference>
<sequence length="827" mass="88764">MASIVAPARWGWPVSGELDVAELRRAAGPVPVTVVDLRHSSRDGLEQLAVQEAQRLGPTARICLVRLGEREQVVLCTTRRPLATSELGAMVAELLQARDVRWVPGEPPAPMPPLALPTDRPRPATRRFRGATVSERHSDTALLTWCADHDVEFVDLLLAGLAAVLARYCDDEDVTFAADLPTGASTVRVPWSDSDTPVTLVDKVTARSPGAEVPAGQVLFTYAEGVVPIDTGWTDRDLRVTVLRDTDGLDVLVDYDTDLFGFPSAQRFLARLVRAWSAITELTTMDEFSALTDAELHAVLTEWQGPRQSFPDIPVHELVRAQAPAKLAVVCGSEQLTYGELMARASHTARELREQGAGPERVVGVVADRSVDAVVGLLAVLCAGAAYVPIDPSYPDERIRWMVRDSGAFLLLGTREQLDGLPALPVPTVELSRGPVDPVELEPHSGSLAYLIYTSGSTGRPKGVAVTHRGLTLSTFARRVGGSAPVVDLVTMPLSFDGSAGGLYWTLTTGGTVLLPTDAEARDARLLAKVAEARSVTHIHSIPSHYALLREAGAEHGLAGLRLVSVGGEPLPPKLVERHFAAHPKALLLNDYGPTEATVWSAAHVCSPADGSAPSVPIGPPLPNYRAYVLDQSLRPVPPGISGELYLGGDAVARGYHGRSGLTAEKFLPDPHGDQPGARLYRTGDRVRQRPDGELEILGRVDSQVKVRGFRIELGEIENTLLSHPAVGAAAVVLRDDRLVAYVSPADTLTPDEVGTWLADRLPAYMRPADIGVLDALPRNANGKVDTQALRGDIEPPPDQTSTVDDLASGQVDQLLRHLLDRTAAER</sequence>
<comment type="caution">
    <text evidence="6">The sequence shown here is derived from an EMBL/GenBank/DDBJ whole genome shotgun (WGS) entry which is preliminary data.</text>
</comment>
<dbReference type="Pfam" id="PF13193">
    <property type="entry name" value="AMP-binding_C"/>
    <property type="match status" value="1"/>
</dbReference>
<proteinExistence type="predicted"/>
<dbReference type="GO" id="GO:0031177">
    <property type="term" value="F:phosphopantetheine binding"/>
    <property type="evidence" value="ECO:0007669"/>
    <property type="project" value="TreeGrafter"/>
</dbReference>